<dbReference type="EMBL" id="PVTF01000007">
    <property type="protein sequence ID" value="PRY39828.1"/>
    <property type="molecule type" value="Genomic_DNA"/>
</dbReference>
<reference evidence="3 4" key="1">
    <citation type="submission" date="2018-03" db="EMBL/GenBank/DDBJ databases">
        <title>Genomic Encyclopedia of Archaeal and Bacterial Type Strains, Phase II (KMG-II): from individual species to whole genera.</title>
        <authorList>
            <person name="Goeker M."/>
        </authorList>
    </citation>
    <scope>NUCLEOTIDE SEQUENCE [LARGE SCALE GENOMIC DNA]</scope>
    <source>
        <strain evidence="3 4">DSM 44720</strain>
    </source>
</reference>
<keyword evidence="4" id="KW-1185">Reference proteome</keyword>
<keyword evidence="1" id="KW-0227">DNA damage</keyword>
<dbReference type="PANTHER" id="PTHR42942:SF1">
    <property type="entry name" value="ALKYLTRANSFERASE-LIKE PROTEIN 1"/>
    <property type="match status" value="1"/>
</dbReference>
<dbReference type="RefSeq" id="WP_106189720.1">
    <property type="nucleotide sequence ID" value="NZ_PVTF01000007.1"/>
</dbReference>
<feature type="domain" description="Methylated-DNA-[protein]-cysteine S-methyltransferase DNA binding" evidence="2">
    <location>
        <begin position="6"/>
        <end position="79"/>
    </location>
</feature>
<accession>A0A2T0T2C3</accession>
<dbReference type="InterPro" id="IPR014048">
    <property type="entry name" value="MethylDNA_cys_MeTrfase_DNA-bd"/>
</dbReference>
<name>A0A2T0T2C3_9PSEU</name>
<dbReference type="PANTHER" id="PTHR42942">
    <property type="entry name" value="6-O-METHYLGUANINE DNA METHYLTRANSFERASE"/>
    <property type="match status" value="1"/>
</dbReference>
<evidence type="ECO:0000313" key="3">
    <source>
        <dbReference type="EMBL" id="PRY39828.1"/>
    </source>
</evidence>
<gene>
    <name evidence="3" type="ORF">CLV43_107415</name>
</gene>
<dbReference type="OrthoDB" id="9132167at2"/>
<dbReference type="GO" id="GO:0006281">
    <property type="term" value="P:DNA repair"/>
    <property type="evidence" value="ECO:0007669"/>
    <property type="project" value="InterPro"/>
</dbReference>
<evidence type="ECO:0000259" key="2">
    <source>
        <dbReference type="Pfam" id="PF01035"/>
    </source>
</evidence>
<evidence type="ECO:0000313" key="4">
    <source>
        <dbReference type="Proteomes" id="UP000239494"/>
    </source>
</evidence>
<organism evidence="3 4">
    <name type="scientific">Umezawaea tangerina</name>
    <dbReference type="NCBI Taxonomy" id="84725"/>
    <lineage>
        <taxon>Bacteria</taxon>
        <taxon>Bacillati</taxon>
        <taxon>Actinomycetota</taxon>
        <taxon>Actinomycetes</taxon>
        <taxon>Pseudonocardiales</taxon>
        <taxon>Pseudonocardiaceae</taxon>
        <taxon>Umezawaea</taxon>
    </lineage>
</organism>
<dbReference type="AlphaFoldDB" id="A0A2T0T2C3"/>
<dbReference type="SUPFAM" id="SSF46767">
    <property type="entry name" value="Methylated DNA-protein cysteine methyltransferase, C-terminal domain"/>
    <property type="match status" value="1"/>
</dbReference>
<sequence>MDEVLHDRIRDAILDVPPGRVTTYGDIAALTGAPSPRMVGALLSEDGHDLPWHRVLRANGTPAPHLAHEQLTRLRAEGVLAKGQRVDLGEYRWRPSED</sequence>
<evidence type="ECO:0000256" key="1">
    <source>
        <dbReference type="ARBA" id="ARBA00022763"/>
    </source>
</evidence>
<proteinExistence type="predicted"/>
<dbReference type="GO" id="GO:0003824">
    <property type="term" value="F:catalytic activity"/>
    <property type="evidence" value="ECO:0007669"/>
    <property type="project" value="InterPro"/>
</dbReference>
<dbReference type="InterPro" id="IPR036217">
    <property type="entry name" value="MethylDNA_cys_MeTrfase_DNAb"/>
</dbReference>
<protein>
    <submittedName>
        <fullName evidence="3">O(6)-alkylguanine repair protein YbaZ</fullName>
    </submittedName>
</protein>
<dbReference type="Pfam" id="PF01035">
    <property type="entry name" value="DNA_binding_1"/>
    <property type="match status" value="1"/>
</dbReference>
<dbReference type="InterPro" id="IPR036388">
    <property type="entry name" value="WH-like_DNA-bd_sf"/>
</dbReference>
<dbReference type="Gene3D" id="1.10.10.10">
    <property type="entry name" value="Winged helix-like DNA-binding domain superfamily/Winged helix DNA-binding domain"/>
    <property type="match status" value="1"/>
</dbReference>
<dbReference type="CDD" id="cd06445">
    <property type="entry name" value="ATase"/>
    <property type="match status" value="1"/>
</dbReference>
<comment type="caution">
    <text evidence="3">The sequence shown here is derived from an EMBL/GenBank/DDBJ whole genome shotgun (WGS) entry which is preliminary data.</text>
</comment>
<dbReference type="Proteomes" id="UP000239494">
    <property type="component" value="Unassembled WGS sequence"/>
</dbReference>
<dbReference type="InterPro" id="IPR052520">
    <property type="entry name" value="ATL_DNA_repair"/>
</dbReference>